<name>A0A835PRZ2_VANPL</name>
<feature type="region of interest" description="Disordered" evidence="1">
    <location>
        <begin position="605"/>
        <end position="650"/>
    </location>
</feature>
<gene>
    <name evidence="2" type="ORF">HPP92_022418</name>
</gene>
<feature type="compositionally biased region" description="Polar residues" evidence="1">
    <location>
        <begin position="611"/>
        <end position="628"/>
    </location>
</feature>
<evidence type="ECO:0000256" key="1">
    <source>
        <dbReference type="SAM" id="MobiDB-lite"/>
    </source>
</evidence>
<organism evidence="2 3">
    <name type="scientific">Vanilla planifolia</name>
    <name type="common">Vanilla</name>
    <dbReference type="NCBI Taxonomy" id="51239"/>
    <lineage>
        <taxon>Eukaryota</taxon>
        <taxon>Viridiplantae</taxon>
        <taxon>Streptophyta</taxon>
        <taxon>Embryophyta</taxon>
        <taxon>Tracheophyta</taxon>
        <taxon>Spermatophyta</taxon>
        <taxon>Magnoliopsida</taxon>
        <taxon>Liliopsida</taxon>
        <taxon>Asparagales</taxon>
        <taxon>Orchidaceae</taxon>
        <taxon>Vanilloideae</taxon>
        <taxon>Vanilleae</taxon>
        <taxon>Vanilla</taxon>
    </lineage>
</organism>
<sequence length="1431" mass="154370">MMASGGRMAASPLVNNWIDFPSGSSAIEFGSSAVESCSLSRHNNIWYEAMSSESVDLLLKSVGEEEMISNKAINMDGSSKERFHDIDNHLDLQAEGDNTCNSSGMDVLPSNAELIQNKSEESFSGLHEGQMELQGSSQLEVESRTFLCVGPTKGEINSGGKIDGDQYMAEENDPDEHPASVVVASHSPDSITCGYNEGVKLVFASEKLSTGFLNEQHHGNISNLHGLLHENVQKESSLLVHSDENANDHSLPKLDALEMVKKKCSDSVISENSDGLFVATSCQDGNSSTGDEISGNDSFEKNFVSNDPVEDDDLHERRNQLIKSSNIVSGDAGQEVDACVNTIEKEQDREGKLDENNNSDVKNAIDPSNISKAVFNANYVSQGMEYKNYGQINTDPLNFTTENAGDGIEGNHTEDMDAEMQKSETKVSEHCKSYKEDKAVVDLSKAHVSRVDVSANSDASMLCSSPVKMNSGFMYKLMEKGSNLSPADLQTDECLSLDVSSIDKLIQFWYNRAFRNLCNITVCLKKIMPSYCGSRKERTNSARSNFASPIKSSKCQITVGTIGVEMNLSGASRLSNSRETVIVEMFNGSDSGAGCVREPLIDNSKERHSDTVMQPSSPVQSTDCTSDNEVPPSEGDALGDVKPLTHERDSTSHKLAVESFDGFHSMEAIPHVMNEVSVVSAQSMEPVPVGRQVEHASSPAEGSCSGEEPSNGQVVECNFGTKDVSNCHNLSEKRDGNTVESNPSEALIPSKAQSTNPFSCVHHFCGSMEAINYVGHAQDVSDHQEPKKLAFRSVNIRDLPESVADSEYKSCPELQPIDISEIPKENPQGFPEMEVDNFLTKTNKADHPKDVSRPSYGKKLGSRSKTKKEMHALKQSSEIEVKYAGGTSKSVGTSRKDMQLVEIHETSSSEFSSIKTSSFLTVQTSSIPDLNSSSLTSFHQPFTDLQQVQLRAQIFVYGALISGIPPDEAYGGRSLWESVWRVCISKFQNQKSPNSGYETPLHARSGGHVQSNIYNTSAAESPGKTLSSVTLSSTVPIPSHMWNLSSVDDKHVTSMSRGTYLNFSQTPSLCLLANLLQSRQNVGTNSSWFSQYPHLGPWFVTSQSSAPDGIAKYSMTPVAEAVHVTPVRETLGPHVPIPTMQVVPPSALMSAPDAKATTVATALLTQTTRRVEMSGSNRCNSTSQKSRKRKKDVAGDELIIQVSQTSGESVAAVGVVKSSSLPSTAMLMPSNSTARVGSCPPVSISMPEIFLPTHYNIVGDSGGQKKVIFSEETCSKIELAKLDAEDAAALADSTVKYSQAVWNQLAAQKNSELASEVELKLASAAVAVAAAASVAKAAAAAAKVAYDAALQAKIMADEAASAAKSGNTVQCFEHDIVNFGKILNESSIYAGKEVDKNPESGKVISAAREVARRRVESASAATKEQKTWILL</sequence>
<evidence type="ECO:0000313" key="3">
    <source>
        <dbReference type="Proteomes" id="UP000636800"/>
    </source>
</evidence>
<proteinExistence type="predicted"/>
<evidence type="ECO:0000313" key="2">
    <source>
        <dbReference type="EMBL" id="KAG0457261.1"/>
    </source>
</evidence>
<dbReference type="PANTHER" id="PTHR48429">
    <property type="entry name" value="AGENET DOMAIN-CONTAINING PROTEIN"/>
    <property type="match status" value="1"/>
</dbReference>
<dbReference type="PANTHER" id="PTHR48429:SF1">
    <property type="entry name" value="AGENET DOMAIN-CONTAINING PROTEIN"/>
    <property type="match status" value="1"/>
</dbReference>
<comment type="caution">
    <text evidence="2">The sequence shown here is derived from an EMBL/GenBank/DDBJ whole genome shotgun (WGS) entry which is preliminary data.</text>
</comment>
<feature type="compositionally biased region" description="Polar residues" evidence="1">
    <location>
        <begin position="1174"/>
        <end position="1184"/>
    </location>
</feature>
<dbReference type="EMBL" id="JADCNL010000012">
    <property type="protein sequence ID" value="KAG0457261.1"/>
    <property type="molecule type" value="Genomic_DNA"/>
</dbReference>
<reference evidence="2 3" key="1">
    <citation type="journal article" date="2020" name="Nat. Food">
        <title>A phased Vanilla planifolia genome enables genetic improvement of flavour and production.</title>
        <authorList>
            <person name="Hasing T."/>
            <person name="Tang H."/>
            <person name="Brym M."/>
            <person name="Khazi F."/>
            <person name="Huang T."/>
            <person name="Chambers A.H."/>
        </authorList>
    </citation>
    <scope>NUCLEOTIDE SEQUENCE [LARGE SCALE GENOMIC DNA]</scope>
    <source>
        <tissue evidence="2">Leaf</tissue>
    </source>
</reference>
<keyword evidence="3" id="KW-1185">Reference proteome</keyword>
<dbReference type="Proteomes" id="UP000636800">
    <property type="component" value="Chromosome 12"/>
</dbReference>
<feature type="region of interest" description="Disordered" evidence="1">
    <location>
        <begin position="1171"/>
        <end position="1193"/>
    </location>
</feature>
<protein>
    <submittedName>
        <fullName evidence="2">Uncharacterized protein</fullName>
    </submittedName>
</protein>
<dbReference type="InterPro" id="IPR055274">
    <property type="entry name" value="SWO1"/>
</dbReference>
<accession>A0A835PRZ2</accession>
<feature type="region of interest" description="Disordered" evidence="1">
    <location>
        <begin position="844"/>
        <end position="873"/>
    </location>
</feature>